<accession>A0ABS2FIQ2</accession>
<dbReference type="RefSeq" id="WP_148322996.1">
    <property type="nucleotide sequence ID" value="NZ_JACJLL010000096.1"/>
</dbReference>
<name>A0ABS2FIQ2_9CLOT</name>
<sequence length="162" mass="17849">MKLKNLVLNLSKDDILNLIALQDKTIIKKLDLGNTINASGIYKLVGLNIDFDTSMTISGFKNNIIYIDINNFQISGKSSSNPLVKGSIALLTKSINDIEGMNLKDKVLTIDIEKMVKAYCTDTYGIKLDKLDISTLKTSNGCFEFGINVLDINLGSLKNLNK</sequence>
<dbReference type="EMBL" id="JACJLL010000096">
    <property type="protein sequence ID" value="MBM6820244.1"/>
    <property type="molecule type" value="Genomic_DNA"/>
</dbReference>
<protein>
    <submittedName>
        <fullName evidence="1">Uncharacterized protein</fullName>
    </submittedName>
</protein>
<comment type="caution">
    <text evidence="1">The sequence shown here is derived from an EMBL/GenBank/DDBJ whole genome shotgun (WGS) entry which is preliminary data.</text>
</comment>
<gene>
    <name evidence="1" type="ORF">H6A19_13010</name>
</gene>
<evidence type="ECO:0000313" key="1">
    <source>
        <dbReference type="EMBL" id="MBM6820244.1"/>
    </source>
</evidence>
<proteinExistence type="predicted"/>
<organism evidence="1 2">
    <name type="scientific">Clostridium saudiense</name>
    <dbReference type="NCBI Taxonomy" id="1414720"/>
    <lineage>
        <taxon>Bacteria</taxon>
        <taxon>Bacillati</taxon>
        <taxon>Bacillota</taxon>
        <taxon>Clostridia</taxon>
        <taxon>Eubacteriales</taxon>
        <taxon>Clostridiaceae</taxon>
        <taxon>Clostridium</taxon>
    </lineage>
</organism>
<dbReference type="Proteomes" id="UP000767334">
    <property type="component" value="Unassembled WGS sequence"/>
</dbReference>
<evidence type="ECO:0000313" key="2">
    <source>
        <dbReference type="Proteomes" id="UP000767334"/>
    </source>
</evidence>
<keyword evidence="2" id="KW-1185">Reference proteome</keyword>
<reference evidence="1 2" key="1">
    <citation type="journal article" date="2021" name="Sci. Rep.">
        <title>The distribution of antibiotic resistance genes in chicken gut microbiota commensals.</title>
        <authorList>
            <person name="Juricova H."/>
            <person name="Matiasovicova J."/>
            <person name="Kubasova T."/>
            <person name="Cejkova D."/>
            <person name="Rychlik I."/>
        </authorList>
    </citation>
    <scope>NUCLEOTIDE SEQUENCE [LARGE SCALE GENOMIC DNA]</scope>
    <source>
        <strain evidence="1 2">An435</strain>
    </source>
</reference>